<comment type="similarity">
    <text evidence="2 12">Belongs to the SecA family.</text>
</comment>
<evidence type="ECO:0000256" key="3">
    <source>
        <dbReference type="ARBA" id="ARBA00022448"/>
    </source>
</evidence>
<comment type="subcellular location">
    <subcellularLocation>
        <location evidence="12">Cell membrane</location>
        <topology evidence="12">Peripheral membrane protein</topology>
        <orientation evidence="12">Cytoplasmic side</orientation>
    </subcellularLocation>
    <subcellularLocation>
        <location evidence="12">Cytoplasm</location>
    </subcellularLocation>
    <subcellularLocation>
        <location evidence="1">Membrane</location>
        <topology evidence="1">Peripheral membrane protein</topology>
    </subcellularLocation>
    <text evidence="12">Distribution is 50-50.</text>
</comment>
<dbReference type="InterPro" id="IPR014018">
    <property type="entry name" value="SecA_motor_DEAD"/>
</dbReference>
<proteinExistence type="inferred from homology"/>
<dbReference type="GO" id="GO:0005829">
    <property type="term" value="C:cytosol"/>
    <property type="evidence" value="ECO:0007669"/>
    <property type="project" value="TreeGrafter"/>
</dbReference>
<dbReference type="GO" id="GO:0005524">
    <property type="term" value="F:ATP binding"/>
    <property type="evidence" value="ECO:0007669"/>
    <property type="project" value="UniProtKB-UniRule"/>
</dbReference>
<dbReference type="OrthoDB" id="9805579at2"/>
<dbReference type="SMART" id="SM00958">
    <property type="entry name" value="SecA_PP_bind"/>
    <property type="match status" value="1"/>
</dbReference>
<dbReference type="InterPro" id="IPR036670">
    <property type="entry name" value="SecA_X-link_sf"/>
</dbReference>
<feature type="binding site" evidence="12">
    <location>
        <position position="499"/>
    </location>
    <ligand>
        <name>ATP</name>
        <dbReference type="ChEBI" id="CHEBI:30616"/>
    </ligand>
</feature>
<keyword evidence="11 12" id="KW-0472">Membrane</keyword>
<evidence type="ECO:0000256" key="7">
    <source>
        <dbReference type="ARBA" id="ARBA00022840"/>
    </source>
</evidence>
<dbReference type="SUPFAM" id="SSF81767">
    <property type="entry name" value="Pre-protein crosslinking domain of SecA"/>
    <property type="match status" value="1"/>
</dbReference>
<dbReference type="GO" id="GO:0031522">
    <property type="term" value="C:cell envelope Sec protein transport complex"/>
    <property type="evidence" value="ECO:0007669"/>
    <property type="project" value="TreeGrafter"/>
</dbReference>
<reference evidence="16 17" key="2">
    <citation type="submission" date="2019-09" db="EMBL/GenBank/DDBJ databases">
        <authorList>
            <person name="Jin C."/>
        </authorList>
    </citation>
    <scope>NUCLEOTIDE SEQUENCE [LARGE SCALE GENOMIC DNA]</scope>
    <source>
        <strain evidence="16 17">AN110305</strain>
    </source>
</reference>
<dbReference type="InterPro" id="IPR011115">
    <property type="entry name" value="SecA_DEAD"/>
</dbReference>
<sequence length="780" mass="84712">MGARLDRLLAGLGRVVDATRPGTLAPFRGQVAQAGKAEPTTQELTDEELTSAALALRDRAADESFTEQERVRWCALGREAAHRALGERPFDVQLQSVLAMLSGHVVQMATGEGKTLVGALAAAGYATQGRQVHLISVNDYLAGRDAEWMGPVYRLLGVSVGWIGQHSTPEQRREAYAADVTYVSANEVGFDVLRDRLHTRVADLIVPAPDVAIVDEVDSVLVDEAKVPLVLAGSVAEDDTDQVITAVVGSLVAGEHYETDDEGRNVYLTDAGADAVELALGGIDLYAAESGGVLAQVNISLHAHTLLHRDVDYIVRDGKVQLINASRGRIATLQRWPDGLQAAVELKEALAVSTRGEVLDSMTVQALIGRYTTVSGMSGTVAAVAELLQEFYGLTVKAAEPNIPCVRVDEPDRVYTTVEQKDAAIVEYIAETHAAGRPILIGTLDLAESERLAARLAEAELPCVVLNARHDAREAAIVAEAGAYGAITVSTQMAGRGTDIRLGGTEGAQDRDRVAETGGLCVIGTGRHTTSRLDDQLRGRAGRQGDPGSSVFFTSLEDDLVLRYAPELVAVVDRDPDEDGRVRSRKPASALGHAQRVAEGVNLDIHRNTWRYNQLVEQQRTILLRHRDEVLRTDLAVTGLRDRCPERYEALLADVEPEVLVEAARLIVLHHLDRRWTDHLAYLADLRESIHLHALAREHPLTEFHRAAIAEFKDLLPETMDASVETFETARITEDGIDLAGSGLRRPTATWTYLVNDNPFGSEADRTLKRIVSAFRGKRA</sequence>
<dbReference type="GO" id="GO:0005886">
    <property type="term" value="C:plasma membrane"/>
    <property type="evidence" value="ECO:0007669"/>
    <property type="project" value="UniProtKB-SubCell"/>
</dbReference>
<evidence type="ECO:0000256" key="9">
    <source>
        <dbReference type="ARBA" id="ARBA00022967"/>
    </source>
</evidence>
<evidence type="ECO:0000259" key="14">
    <source>
        <dbReference type="PROSITE" id="PS51194"/>
    </source>
</evidence>
<evidence type="ECO:0000256" key="10">
    <source>
        <dbReference type="ARBA" id="ARBA00023010"/>
    </source>
</evidence>
<reference evidence="16 17" key="1">
    <citation type="submission" date="2019-09" db="EMBL/GenBank/DDBJ databases">
        <title>Goodfellowia gen. nov., a new genus of the Pseudonocardineae related to Actinoalloteichus, containing Goodfellowia coeruleoviolacea gen. nov., comb. nov. gen. nov., comb. nov.</title>
        <authorList>
            <person name="Labeda D."/>
        </authorList>
    </citation>
    <scope>NUCLEOTIDE SEQUENCE [LARGE SCALE GENOMIC DNA]</scope>
    <source>
        <strain evidence="16 17">AN110305</strain>
    </source>
</reference>
<dbReference type="Pfam" id="PF21090">
    <property type="entry name" value="P-loop_SecA"/>
    <property type="match status" value="2"/>
</dbReference>
<keyword evidence="10 12" id="KW-0811">Translocation</keyword>
<evidence type="ECO:0000256" key="4">
    <source>
        <dbReference type="ARBA" id="ARBA00022475"/>
    </source>
</evidence>
<dbReference type="AlphaFoldDB" id="A0A5B2X4C5"/>
<keyword evidence="6 12" id="KW-0547">Nucleotide-binding</keyword>
<keyword evidence="4 12" id="KW-1003">Cell membrane</keyword>
<organism evidence="16 17">
    <name type="scientific">Solihabitans fulvus</name>
    <dbReference type="NCBI Taxonomy" id="1892852"/>
    <lineage>
        <taxon>Bacteria</taxon>
        <taxon>Bacillati</taxon>
        <taxon>Actinomycetota</taxon>
        <taxon>Actinomycetes</taxon>
        <taxon>Pseudonocardiales</taxon>
        <taxon>Pseudonocardiaceae</taxon>
        <taxon>Solihabitans</taxon>
    </lineage>
</organism>
<dbReference type="RefSeq" id="WP_149852020.1">
    <property type="nucleotide sequence ID" value="NZ_VUOB01000042.1"/>
</dbReference>
<dbReference type="InterPro" id="IPR000185">
    <property type="entry name" value="SecA"/>
</dbReference>
<evidence type="ECO:0000256" key="8">
    <source>
        <dbReference type="ARBA" id="ARBA00022927"/>
    </source>
</evidence>
<keyword evidence="9 12" id="KW-1278">Translocase</keyword>
<dbReference type="NCBIfam" id="TIGR04221">
    <property type="entry name" value="SecA2_Mycobac"/>
    <property type="match status" value="1"/>
</dbReference>
<evidence type="ECO:0000259" key="15">
    <source>
        <dbReference type="PROSITE" id="PS51196"/>
    </source>
</evidence>
<dbReference type="Gene3D" id="3.40.50.300">
    <property type="entry name" value="P-loop containing nucleotide triphosphate hydrolases"/>
    <property type="match status" value="3"/>
</dbReference>
<dbReference type="GO" id="GO:0006605">
    <property type="term" value="P:protein targeting"/>
    <property type="evidence" value="ECO:0007669"/>
    <property type="project" value="UniProtKB-UniRule"/>
</dbReference>
<feature type="domain" description="Helicase C-terminal" evidence="14">
    <location>
        <begin position="410"/>
        <end position="588"/>
    </location>
</feature>
<dbReference type="Pfam" id="PF01043">
    <property type="entry name" value="SecA_PP_bind"/>
    <property type="match status" value="1"/>
</dbReference>
<evidence type="ECO:0000259" key="13">
    <source>
        <dbReference type="PROSITE" id="PS51192"/>
    </source>
</evidence>
<dbReference type="InterPro" id="IPR036266">
    <property type="entry name" value="SecA_Wing/Scaffold_sf"/>
</dbReference>
<gene>
    <name evidence="12" type="primary">secA</name>
    <name evidence="16" type="ORF">F0L68_24025</name>
</gene>
<comment type="subunit">
    <text evidence="12">Monomer and homodimer. Part of the essential Sec protein translocation apparatus which comprises SecA, SecYEG and auxiliary proteins SecDF. Other proteins may also be involved.</text>
</comment>
<dbReference type="InterPro" id="IPR001650">
    <property type="entry name" value="Helicase_C-like"/>
</dbReference>
<dbReference type="PROSITE" id="PS51194">
    <property type="entry name" value="HELICASE_CTER"/>
    <property type="match status" value="1"/>
</dbReference>
<accession>A0A5B2X4C5</accession>
<comment type="catalytic activity">
    <reaction evidence="12">
        <text>ATP + H2O + cellular proteinSide 1 = ADP + phosphate + cellular proteinSide 2.</text>
        <dbReference type="EC" id="7.4.2.8"/>
    </reaction>
</comment>
<protein>
    <recommendedName>
        <fullName evidence="12">Protein translocase subunit SecA</fullName>
        <ecNumber evidence="12">7.4.2.8</ecNumber>
    </recommendedName>
</protein>
<keyword evidence="3 12" id="KW-0813">Transport</keyword>
<dbReference type="PANTHER" id="PTHR30612:SF0">
    <property type="entry name" value="CHLOROPLAST PROTEIN-TRANSPORTING ATPASE"/>
    <property type="match status" value="1"/>
</dbReference>
<dbReference type="CDD" id="cd17928">
    <property type="entry name" value="DEXDc_SecA"/>
    <property type="match status" value="1"/>
</dbReference>
<keyword evidence="5 12" id="KW-0963">Cytoplasm</keyword>
<dbReference type="InterPro" id="IPR044722">
    <property type="entry name" value="SecA_SF2_C"/>
</dbReference>
<keyword evidence="8 12" id="KW-0653">Protein transport</keyword>
<evidence type="ECO:0000313" key="16">
    <source>
        <dbReference type="EMBL" id="KAA2258053.1"/>
    </source>
</evidence>
<keyword evidence="7 12" id="KW-0067">ATP-binding</keyword>
<keyword evidence="17" id="KW-1185">Reference proteome</keyword>
<evidence type="ECO:0000256" key="5">
    <source>
        <dbReference type="ARBA" id="ARBA00022490"/>
    </source>
</evidence>
<dbReference type="PROSITE" id="PS51196">
    <property type="entry name" value="SECA_MOTOR_DEAD"/>
    <property type="match status" value="1"/>
</dbReference>
<dbReference type="SUPFAM" id="SSF52540">
    <property type="entry name" value="P-loop containing nucleoside triphosphate hydrolases"/>
    <property type="match status" value="2"/>
</dbReference>
<dbReference type="EC" id="7.4.2.8" evidence="12"/>
<dbReference type="Pfam" id="PF07517">
    <property type="entry name" value="SecA_DEAD"/>
    <property type="match status" value="1"/>
</dbReference>
<dbReference type="GO" id="GO:0017038">
    <property type="term" value="P:protein import"/>
    <property type="evidence" value="ECO:0007669"/>
    <property type="project" value="InterPro"/>
</dbReference>
<dbReference type="InterPro" id="IPR027417">
    <property type="entry name" value="P-loop_NTPase"/>
</dbReference>
<dbReference type="InterPro" id="IPR011130">
    <property type="entry name" value="SecA_preprotein_X-link_dom"/>
</dbReference>
<dbReference type="PROSITE" id="PS51192">
    <property type="entry name" value="HELICASE_ATP_BIND_1"/>
    <property type="match status" value="1"/>
</dbReference>
<evidence type="ECO:0000313" key="17">
    <source>
        <dbReference type="Proteomes" id="UP000323454"/>
    </source>
</evidence>
<dbReference type="Proteomes" id="UP000323454">
    <property type="component" value="Unassembled WGS sequence"/>
</dbReference>
<dbReference type="InterPro" id="IPR020937">
    <property type="entry name" value="SecA_CS"/>
</dbReference>
<dbReference type="SUPFAM" id="SSF81886">
    <property type="entry name" value="Helical scaffold and wing domains of SecA"/>
    <property type="match status" value="1"/>
</dbReference>
<dbReference type="PRINTS" id="PR00906">
    <property type="entry name" value="SECA"/>
</dbReference>
<feature type="binding site" evidence="12">
    <location>
        <begin position="111"/>
        <end position="115"/>
    </location>
    <ligand>
        <name>ATP</name>
        <dbReference type="ChEBI" id="CHEBI:30616"/>
    </ligand>
</feature>
<dbReference type="PROSITE" id="PS01312">
    <property type="entry name" value="SECA"/>
    <property type="match status" value="1"/>
</dbReference>
<dbReference type="InterPro" id="IPR014001">
    <property type="entry name" value="Helicase_ATP-bd"/>
</dbReference>
<evidence type="ECO:0000256" key="1">
    <source>
        <dbReference type="ARBA" id="ARBA00004170"/>
    </source>
</evidence>
<dbReference type="GO" id="GO:0008564">
    <property type="term" value="F:protein-exporting ATPase activity"/>
    <property type="evidence" value="ECO:0007669"/>
    <property type="project" value="UniProtKB-EC"/>
</dbReference>
<dbReference type="Gene3D" id="1.10.3060.10">
    <property type="entry name" value="Helical scaffold and wing domains of SecA"/>
    <property type="match status" value="1"/>
</dbReference>
<dbReference type="PANTHER" id="PTHR30612">
    <property type="entry name" value="SECA INNER MEMBRANE COMPONENT OF SEC PROTEIN SECRETION SYSTEM"/>
    <property type="match status" value="1"/>
</dbReference>
<dbReference type="HAMAP" id="MF_01382">
    <property type="entry name" value="SecA"/>
    <property type="match status" value="1"/>
</dbReference>
<comment type="caution">
    <text evidence="16">The sequence shown here is derived from an EMBL/GenBank/DDBJ whole genome shotgun (WGS) entry which is preliminary data.</text>
</comment>
<comment type="function">
    <text evidence="12">Part of the Sec protein translocase complex. Interacts with the SecYEG preprotein conducting channel. Has a central role in coupling the hydrolysis of ATP to the transfer of proteins into and across the cell membrane, serving as an ATP-driven molecular motor driving the stepwise translocation of polypeptide chains across the membrane.</text>
</comment>
<dbReference type="InterPro" id="IPR011116">
    <property type="entry name" value="SecA_Wing/Scaffold"/>
</dbReference>
<dbReference type="FunFam" id="3.40.50.300:FF:000429">
    <property type="entry name" value="Preprotein translocase subunit SecA"/>
    <property type="match status" value="1"/>
</dbReference>
<evidence type="ECO:0000256" key="11">
    <source>
        <dbReference type="ARBA" id="ARBA00023136"/>
    </source>
</evidence>
<evidence type="ECO:0000256" key="6">
    <source>
        <dbReference type="ARBA" id="ARBA00022741"/>
    </source>
</evidence>
<evidence type="ECO:0000256" key="12">
    <source>
        <dbReference type="HAMAP-Rule" id="MF_01382"/>
    </source>
</evidence>
<evidence type="ECO:0000256" key="2">
    <source>
        <dbReference type="ARBA" id="ARBA00007650"/>
    </source>
</evidence>
<feature type="binding site" evidence="12">
    <location>
        <position position="93"/>
    </location>
    <ligand>
        <name>ATP</name>
        <dbReference type="ChEBI" id="CHEBI:30616"/>
    </ligand>
</feature>
<dbReference type="SMART" id="SM00957">
    <property type="entry name" value="SecA_DEAD"/>
    <property type="match status" value="1"/>
</dbReference>
<dbReference type="Gene3D" id="3.90.1440.10">
    <property type="entry name" value="SecA, preprotein cross-linking domain"/>
    <property type="match status" value="1"/>
</dbReference>
<feature type="domain" description="SecA family profile" evidence="15">
    <location>
        <begin position="9"/>
        <end position="584"/>
    </location>
</feature>
<dbReference type="GO" id="GO:0065002">
    <property type="term" value="P:intracellular protein transmembrane transport"/>
    <property type="evidence" value="ECO:0007669"/>
    <property type="project" value="UniProtKB-UniRule"/>
</dbReference>
<feature type="domain" description="Helicase ATP-binding" evidence="13">
    <location>
        <begin position="95"/>
        <end position="234"/>
    </location>
</feature>
<dbReference type="EMBL" id="VUOB01000042">
    <property type="protein sequence ID" value="KAA2258053.1"/>
    <property type="molecule type" value="Genomic_DNA"/>
</dbReference>
<dbReference type="InterPro" id="IPR026389">
    <property type="entry name" value="SecA_Actinobact-type"/>
</dbReference>
<name>A0A5B2X4C5_9PSEU</name>
<dbReference type="CDD" id="cd18803">
    <property type="entry name" value="SF2_C_secA"/>
    <property type="match status" value="1"/>
</dbReference>
<dbReference type="Pfam" id="PF07516">
    <property type="entry name" value="SecA_SW"/>
    <property type="match status" value="1"/>
</dbReference>
<dbReference type="GO" id="GO:0043952">
    <property type="term" value="P:protein transport by the Sec complex"/>
    <property type="evidence" value="ECO:0007669"/>
    <property type="project" value="TreeGrafter"/>
</dbReference>